<gene>
    <name evidence="6" type="ORF">HT134_10805</name>
</gene>
<dbReference type="InterPro" id="IPR028082">
    <property type="entry name" value="Peripla_BP_I"/>
</dbReference>
<sequence length="335" mass="34648">MRRTTRAARLTAFVVAAAATLAAAACGPVASREAGEPEIKIGLITKTEANPYFVAMRQSAQAMAAARSATLMTAAGRFTGDNASQATAIENMVKAGVKGILITPNDATAIVPSIRKARAAGVLVIALDTPTKPQNATDALLGTDNFKAGQLIGMYAKDVMGDRPARVAMLDAAPVSSTSRLRHAGFLKGFGLAEGDPSIVCSTYSYGDQTLGRIVMRDCLRAVPDLNVVYTVNEPTAFGAHAALKAAGVEKHVLVVSVDGGCAGVRAVEVGQIAATSQQSPLKMAEMGVQAVVEYAESGVKASGFTDTGVKLITNKPVAGLASKNTSFGRQFCWD</sequence>
<feature type="domain" description="Periplasmic binding protein" evidence="5">
    <location>
        <begin position="41"/>
        <end position="297"/>
    </location>
</feature>
<dbReference type="AlphaFoldDB" id="A0A7Y6IMD7"/>
<accession>A0A7Y6IMD7</accession>
<keyword evidence="3 4" id="KW-0732">Signal</keyword>
<keyword evidence="7" id="KW-1185">Reference proteome</keyword>
<reference evidence="6 7" key="1">
    <citation type="submission" date="2020-06" db="EMBL/GenBank/DDBJ databases">
        <authorList>
            <person name="Chanama M."/>
        </authorList>
    </citation>
    <scope>NUCLEOTIDE SEQUENCE [LARGE SCALE GENOMIC DNA]</scope>
    <source>
        <strain evidence="6 7">TBRC6557</strain>
    </source>
</reference>
<dbReference type="Gene3D" id="3.40.50.2300">
    <property type="match status" value="2"/>
</dbReference>
<dbReference type="Pfam" id="PF13407">
    <property type="entry name" value="Peripla_BP_4"/>
    <property type="match status" value="1"/>
</dbReference>
<evidence type="ECO:0000259" key="5">
    <source>
        <dbReference type="Pfam" id="PF13407"/>
    </source>
</evidence>
<dbReference type="SUPFAM" id="SSF53822">
    <property type="entry name" value="Periplasmic binding protein-like I"/>
    <property type="match status" value="1"/>
</dbReference>
<evidence type="ECO:0000313" key="6">
    <source>
        <dbReference type="EMBL" id="NUW40626.1"/>
    </source>
</evidence>
<dbReference type="PANTHER" id="PTHR46847">
    <property type="entry name" value="D-ALLOSE-BINDING PERIPLASMIC PROTEIN-RELATED"/>
    <property type="match status" value="1"/>
</dbReference>
<proteinExistence type="inferred from homology"/>
<dbReference type="EMBL" id="JABWGO010000001">
    <property type="protein sequence ID" value="NUW40626.1"/>
    <property type="molecule type" value="Genomic_DNA"/>
</dbReference>
<dbReference type="Proteomes" id="UP000546126">
    <property type="component" value="Unassembled WGS sequence"/>
</dbReference>
<protein>
    <submittedName>
        <fullName evidence="6">Substrate-binding domain-containing protein</fullName>
    </submittedName>
</protein>
<organism evidence="6 7">
    <name type="scientific">Nonomuraea rhodomycinica</name>
    <dbReference type="NCBI Taxonomy" id="1712872"/>
    <lineage>
        <taxon>Bacteria</taxon>
        <taxon>Bacillati</taxon>
        <taxon>Actinomycetota</taxon>
        <taxon>Actinomycetes</taxon>
        <taxon>Streptosporangiales</taxon>
        <taxon>Streptosporangiaceae</taxon>
        <taxon>Nonomuraea</taxon>
    </lineage>
</organism>
<dbReference type="GO" id="GO:0030246">
    <property type="term" value="F:carbohydrate binding"/>
    <property type="evidence" value="ECO:0007669"/>
    <property type="project" value="UniProtKB-ARBA"/>
</dbReference>
<comment type="subcellular location">
    <subcellularLocation>
        <location evidence="1">Cell envelope</location>
    </subcellularLocation>
</comment>
<dbReference type="RefSeq" id="WP_175599976.1">
    <property type="nucleotide sequence ID" value="NZ_JABWGO010000001.1"/>
</dbReference>
<name>A0A7Y6IMD7_9ACTN</name>
<comment type="similarity">
    <text evidence="2">Belongs to the bacterial solute-binding protein 2 family.</text>
</comment>
<feature type="signal peptide" evidence="4">
    <location>
        <begin position="1"/>
        <end position="24"/>
    </location>
</feature>
<comment type="caution">
    <text evidence="6">The sequence shown here is derived from an EMBL/GenBank/DDBJ whole genome shotgun (WGS) entry which is preliminary data.</text>
</comment>
<evidence type="ECO:0000256" key="2">
    <source>
        <dbReference type="ARBA" id="ARBA00007639"/>
    </source>
</evidence>
<dbReference type="PANTHER" id="PTHR46847:SF1">
    <property type="entry name" value="D-ALLOSE-BINDING PERIPLASMIC PROTEIN-RELATED"/>
    <property type="match status" value="1"/>
</dbReference>
<evidence type="ECO:0000256" key="4">
    <source>
        <dbReference type="SAM" id="SignalP"/>
    </source>
</evidence>
<evidence type="ECO:0000256" key="1">
    <source>
        <dbReference type="ARBA" id="ARBA00004196"/>
    </source>
</evidence>
<evidence type="ECO:0000313" key="7">
    <source>
        <dbReference type="Proteomes" id="UP000546126"/>
    </source>
</evidence>
<dbReference type="InterPro" id="IPR025997">
    <property type="entry name" value="SBP_2_dom"/>
</dbReference>
<dbReference type="GO" id="GO:0030313">
    <property type="term" value="C:cell envelope"/>
    <property type="evidence" value="ECO:0007669"/>
    <property type="project" value="UniProtKB-SubCell"/>
</dbReference>
<dbReference type="PROSITE" id="PS51257">
    <property type="entry name" value="PROKAR_LIPOPROTEIN"/>
    <property type="match status" value="1"/>
</dbReference>
<evidence type="ECO:0000256" key="3">
    <source>
        <dbReference type="ARBA" id="ARBA00022729"/>
    </source>
</evidence>
<feature type="chain" id="PRO_5031337185" evidence="4">
    <location>
        <begin position="25"/>
        <end position="335"/>
    </location>
</feature>